<evidence type="ECO:0000313" key="1">
    <source>
        <dbReference type="EMBL" id="KKP60922.1"/>
    </source>
</evidence>
<reference evidence="1 2" key="1">
    <citation type="journal article" date="2015" name="Nature">
        <title>rRNA introns, odd ribosomes, and small enigmatic genomes across a large radiation of phyla.</title>
        <authorList>
            <person name="Brown C.T."/>
            <person name="Hug L.A."/>
            <person name="Thomas B.C."/>
            <person name="Sharon I."/>
            <person name="Castelle C.J."/>
            <person name="Singh A."/>
            <person name="Wilkins M.J."/>
            <person name="Williams K.H."/>
            <person name="Banfield J.F."/>
        </authorList>
    </citation>
    <scope>NUCLEOTIDE SEQUENCE [LARGE SCALE GENOMIC DNA]</scope>
</reference>
<name>A0A0G0E0P1_9BACT</name>
<dbReference type="EMBL" id="LBPR01000018">
    <property type="protein sequence ID" value="KKP60922.1"/>
    <property type="molecule type" value="Genomic_DNA"/>
</dbReference>
<organism evidence="1 2">
    <name type="scientific">Candidatus Roizmanbacteria bacterium GW2011_GWC2_34_23</name>
    <dbReference type="NCBI Taxonomy" id="1618484"/>
    <lineage>
        <taxon>Bacteria</taxon>
        <taxon>Candidatus Roizmaniibacteriota</taxon>
    </lineage>
</organism>
<sequence length="181" mass="21000">MVLKIESYFDIDPQLFGEKRNKSQLMKVNISNLNGIQPLDEYSEKKTEKINALYKEYERLGNADQLSRDFPITCCAVPNLNIYDSIFISSLTEFIPETEYILAIIDGHHRVRNGPKHGITDFCCSIHTLSDALFNMKKLKKLNSYVSPEEYYKMLMHGMSTTIEAFEHRGYIHKIMPVRLV</sequence>
<comment type="caution">
    <text evidence="1">The sequence shown here is derived from an EMBL/GenBank/DDBJ whole genome shotgun (WGS) entry which is preliminary data.</text>
</comment>
<dbReference type="Proteomes" id="UP000034004">
    <property type="component" value="Unassembled WGS sequence"/>
</dbReference>
<evidence type="ECO:0000313" key="2">
    <source>
        <dbReference type="Proteomes" id="UP000034004"/>
    </source>
</evidence>
<proteinExistence type="predicted"/>
<protein>
    <submittedName>
        <fullName evidence="1">Uncharacterized protein</fullName>
    </submittedName>
</protein>
<dbReference type="AlphaFoldDB" id="A0A0G0E0P1"/>
<gene>
    <name evidence="1" type="ORF">UR56_C0018G0021</name>
</gene>
<accession>A0A0G0E0P1</accession>